<evidence type="ECO:0000256" key="1">
    <source>
        <dbReference type="ARBA" id="ARBA00004926"/>
    </source>
</evidence>
<dbReference type="RefSeq" id="WP_012243281.1">
    <property type="nucleotide sequence ID" value="NZ_JACAOE010000002.1"/>
</dbReference>
<feature type="active site" description="Proton donor" evidence="8">
    <location>
        <position position="279"/>
    </location>
</feature>
<dbReference type="GO" id="GO:0051156">
    <property type="term" value="P:glucose 6-phosphate metabolic process"/>
    <property type="evidence" value="ECO:0007669"/>
    <property type="project" value="TreeGrafter"/>
</dbReference>
<comment type="caution">
    <text evidence="10">The sequence shown here is derived from an EMBL/GenBank/DDBJ whole genome shotgun (WGS) entry which is preliminary data.</text>
</comment>
<keyword evidence="5 8" id="KW-0324">Glycolysis</keyword>
<dbReference type="GO" id="GO:0048029">
    <property type="term" value="F:monosaccharide binding"/>
    <property type="evidence" value="ECO:0007669"/>
    <property type="project" value="TreeGrafter"/>
</dbReference>
<dbReference type="UniPathway" id="UPA00109">
    <property type="reaction ID" value="UER00181"/>
</dbReference>
<dbReference type="GO" id="GO:0005829">
    <property type="term" value="C:cytosol"/>
    <property type="evidence" value="ECO:0007669"/>
    <property type="project" value="TreeGrafter"/>
</dbReference>
<dbReference type="EC" id="5.3.1.9" evidence="8"/>
<keyword evidence="3 8" id="KW-0312">Gluconeogenesis</keyword>
<dbReference type="NCBIfam" id="NF010697">
    <property type="entry name" value="PRK14097.1"/>
    <property type="match status" value="1"/>
</dbReference>
<dbReference type="Proteomes" id="UP000315938">
    <property type="component" value="Unassembled WGS sequence"/>
</dbReference>
<comment type="pathway">
    <text evidence="1 8 9">Carbohydrate degradation; glycolysis; D-glyceraldehyde 3-phosphate and glycerone phosphate from D-glucose: step 2/4.</text>
</comment>
<evidence type="ECO:0000256" key="5">
    <source>
        <dbReference type="ARBA" id="ARBA00023152"/>
    </source>
</evidence>
<dbReference type="InterPro" id="IPR001672">
    <property type="entry name" value="G6P_Isomerase"/>
</dbReference>
<dbReference type="UniPathway" id="UPA00138"/>
<dbReference type="GO" id="GO:0006094">
    <property type="term" value="P:gluconeogenesis"/>
    <property type="evidence" value="ECO:0007669"/>
    <property type="project" value="UniProtKB-UniRule"/>
</dbReference>
<dbReference type="PROSITE" id="PS51463">
    <property type="entry name" value="P_GLUCOSE_ISOMERASE_3"/>
    <property type="match status" value="1"/>
</dbReference>
<reference evidence="10 11" key="1">
    <citation type="submission" date="2019-07" db="EMBL/GenBank/DDBJ databases">
        <title>Genome sequence of Acholeplasma laidlawii strain with increased resistance to erythromycin.</title>
        <authorList>
            <person name="Medvedeva E.S."/>
            <person name="Baranova N.B."/>
            <person name="Siniagina M.N."/>
            <person name="Mouzykantov A."/>
            <person name="Chernova O.A."/>
            <person name="Chernov V.M."/>
        </authorList>
    </citation>
    <scope>NUCLEOTIDE SEQUENCE [LARGE SCALE GENOMIC DNA]</scope>
    <source>
        <strain evidence="10 11">PG8REry</strain>
    </source>
</reference>
<keyword evidence="6 8" id="KW-0413">Isomerase</keyword>
<comment type="caution">
    <text evidence="8">Lacks conserved residue(s) required for the propagation of feature annotation.</text>
</comment>
<dbReference type="PROSITE" id="PS00174">
    <property type="entry name" value="P_GLUCOSE_ISOMERASE_2"/>
    <property type="match status" value="1"/>
</dbReference>
<evidence type="ECO:0000256" key="7">
    <source>
        <dbReference type="ARBA" id="ARBA00029321"/>
    </source>
</evidence>
<feature type="active site" evidence="8">
    <location>
        <position position="413"/>
    </location>
</feature>
<dbReference type="GO" id="GO:0004347">
    <property type="term" value="F:glucose-6-phosphate isomerase activity"/>
    <property type="evidence" value="ECO:0007669"/>
    <property type="project" value="UniProtKB-UniRule"/>
</dbReference>
<evidence type="ECO:0000256" key="2">
    <source>
        <dbReference type="ARBA" id="ARBA00006604"/>
    </source>
</evidence>
<dbReference type="SUPFAM" id="SSF53697">
    <property type="entry name" value="SIS domain"/>
    <property type="match status" value="1"/>
</dbReference>
<evidence type="ECO:0000313" key="10">
    <source>
        <dbReference type="EMBL" id="TRX99317.1"/>
    </source>
</evidence>
<dbReference type="PANTHER" id="PTHR11469">
    <property type="entry name" value="GLUCOSE-6-PHOSPHATE ISOMERASE"/>
    <property type="match status" value="1"/>
</dbReference>
<dbReference type="InterPro" id="IPR035476">
    <property type="entry name" value="SIS_PGI_1"/>
</dbReference>
<comment type="subcellular location">
    <subcellularLocation>
        <location evidence="8">Cytoplasm</location>
    </subcellularLocation>
</comment>
<dbReference type="PRINTS" id="PR00662">
    <property type="entry name" value="G6PISOMERASE"/>
</dbReference>
<evidence type="ECO:0000256" key="3">
    <source>
        <dbReference type="ARBA" id="ARBA00022432"/>
    </source>
</evidence>
<dbReference type="InterPro" id="IPR018189">
    <property type="entry name" value="Phosphoglucose_isomerase_CS"/>
</dbReference>
<comment type="similarity">
    <text evidence="2 8 9">Belongs to the GPI family.</text>
</comment>
<organism evidence="10 11">
    <name type="scientific">Acholeplasma laidlawii</name>
    <dbReference type="NCBI Taxonomy" id="2148"/>
    <lineage>
        <taxon>Bacteria</taxon>
        <taxon>Bacillati</taxon>
        <taxon>Mycoplasmatota</taxon>
        <taxon>Mollicutes</taxon>
        <taxon>Acholeplasmatales</taxon>
        <taxon>Acholeplasmataceae</taxon>
        <taxon>Acholeplasma</taxon>
    </lineage>
</organism>
<evidence type="ECO:0000256" key="4">
    <source>
        <dbReference type="ARBA" id="ARBA00022490"/>
    </source>
</evidence>
<comment type="catalytic activity">
    <reaction evidence="7 8 9">
        <text>alpha-D-glucose 6-phosphate = beta-D-fructose 6-phosphate</text>
        <dbReference type="Rhea" id="RHEA:11816"/>
        <dbReference type="ChEBI" id="CHEBI:57634"/>
        <dbReference type="ChEBI" id="CHEBI:58225"/>
        <dbReference type="EC" id="5.3.1.9"/>
    </reaction>
</comment>
<dbReference type="GO" id="GO:0097367">
    <property type="term" value="F:carbohydrate derivative binding"/>
    <property type="evidence" value="ECO:0007669"/>
    <property type="project" value="InterPro"/>
</dbReference>
<accession>A0A553IGL0</accession>
<dbReference type="SMR" id="A0A553IGL0"/>
<dbReference type="PANTHER" id="PTHR11469:SF1">
    <property type="entry name" value="GLUCOSE-6-PHOSPHATE ISOMERASE"/>
    <property type="match status" value="1"/>
</dbReference>
<dbReference type="GeneID" id="41339488"/>
<dbReference type="CDD" id="cd05015">
    <property type="entry name" value="SIS_PGI_1"/>
    <property type="match status" value="1"/>
</dbReference>
<evidence type="ECO:0000256" key="8">
    <source>
        <dbReference type="HAMAP-Rule" id="MF_00473"/>
    </source>
</evidence>
<dbReference type="HAMAP" id="MF_00473">
    <property type="entry name" value="G6P_isomerase"/>
    <property type="match status" value="1"/>
</dbReference>
<name>A0A553IGL0_ACHLA</name>
<evidence type="ECO:0000256" key="9">
    <source>
        <dbReference type="RuleBase" id="RU000612"/>
    </source>
</evidence>
<proteinExistence type="inferred from homology"/>
<dbReference type="Pfam" id="PF00342">
    <property type="entry name" value="PGI"/>
    <property type="match status" value="1"/>
</dbReference>
<protein>
    <recommendedName>
        <fullName evidence="8">Glucose-6-phosphate isomerase</fullName>
        <shortName evidence="8">GPI</shortName>
        <ecNumber evidence="8">5.3.1.9</ecNumber>
    </recommendedName>
    <alternativeName>
        <fullName evidence="8">Phosphoglucose isomerase</fullName>
        <shortName evidence="8">PGI</shortName>
    </alternativeName>
    <alternativeName>
        <fullName evidence="8">Phosphohexose isomerase</fullName>
        <shortName evidence="8">PHI</shortName>
    </alternativeName>
</protein>
<comment type="function">
    <text evidence="8">Catalyzes the reversible isomerization of glucose-6-phosphate to fructose-6-phosphate.</text>
</comment>
<dbReference type="GO" id="GO:0006096">
    <property type="term" value="P:glycolytic process"/>
    <property type="evidence" value="ECO:0007669"/>
    <property type="project" value="UniProtKB-UniRule"/>
</dbReference>
<dbReference type="Gene3D" id="3.40.50.10490">
    <property type="entry name" value="Glucose-6-phosphate isomerase like protein, domain 1"/>
    <property type="match status" value="2"/>
</dbReference>
<dbReference type="FunFam" id="3.40.50.10490:FF:000015">
    <property type="entry name" value="Glucose-6-phosphate isomerase"/>
    <property type="match status" value="1"/>
</dbReference>
<dbReference type="OMA" id="CPAYAYG"/>
<dbReference type="InterPro" id="IPR035482">
    <property type="entry name" value="SIS_PGI_2"/>
</dbReference>
<comment type="pathway">
    <text evidence="8">Carbohydrate biosynthesis; gluconeogenesis.</text>
</comment>
<dbReference type="FunFam" id="3.40.50.10490:FF:000016">
    <property type="entry name" value="Glucose-6-phosphate isomerase"/>
    <property type="match status" value="1"/>
</dbReference>
<dbReference type="PROSITE" id="PS00765">
    <property type="entry name" value="P_GLUCOSE_ISOMERASE_1"/>
    <property type="match status" value="1"/>
</dbReference>
<dbReference type="EMBL" id="VKID01000002">
    <property type="protein sequence ID" value="TRX99317.1"/>
    <property type="molecule type" value="Genomic_DNA"/>
</dbReference>
<evidence type="ECO:0000256" key="6">
    <source>
        <dbReference type="ARBA" id="ARBA00023235"/>
    </source>
</evidence>
<gene>
    <name evidence="8" type="primary">pgi</name>
    <name evidence="10" type="ORF">FNV44_06340</name>
</gene>
<dbReference type="InterPro" id="IPR046348">
    <property type="entry name" value="SIS_dom_sf"/>
</dbReference>
<evidence type="ECO:0000313" key="11">
    <source>
        <dbReference type="Proteomes" id="UP000315938"/>
    </source>
</evidence>
<dbReference type="CDD" id="cd05016">
    <property type="entry name" value="SIS_PGI_2"/>
    <property type="match status" value="1"/>
</dbReference>
<keyword evidence="4 8" id="KW-0963">Cytoplasm</keyword>
<dbReference type="AlphaFoldDB" id="A0A553IGL0"/>
<sequence length="423" mass="47924">MIKLDIKDAKKFLKTNVFSLQDQVNELHDVIQNKSGLGNDFLGWLDLPLTYDKEELDRIYKLKEQHKNVDAIVVIGIGGSYLGAKAGYEFLKTPFKKQKPELIFAGHHLSANYLKHLLKYLNKKNYVINVISKSGTTTEPAVAFRLLKAHIENKYGVKEARKRIFATTDKARGSLYQLAINEGYERFVIEDNVGGRFSVLSAVGLLPFVFVGIDVEKMIKGAQDAYHDAQDPSLKKNKAYLYAVTRFLLNQSGKDVEYLINYEPRLAFFAEWWKQLFGESEGKGGKGLLVHSASFTTDLHSLGQQIQDGNRIIFETVLNVKKTDKLSIPFVEEDLDKLNYIAGKEISYVNEQAFLGTKEAHIDGGVPNIVITIDKMDAYHFGYLVYFFEIACAMSAYLLEVNPFDQPGVEAYKKNMFRLLGKK</sequence>